<reference evidence="1 2" key="1">
    <citation type="submission" date="2014-12" db="EMBL/GenBank/DDBJ databases">
        <title>Genome sequence of Morococcus cerebrosus.</title>
        <authorList>
            <person name="Shin S.-K."/>
            <person name="Yi H."/>
        </authorList>
    </citation>
    <scope>NUCLEOTIDE SEQUENCE [LARGE SCALE GENOMIC DNA]</scope>
    <source>
        <strain evidence="1 2">CIP 81.93</strain>
    </source>
</reference>
<evidence type="ECO:0000313" key="1">
    <source>
        <dbReference type="EMBL" id="KIC11455.1"/>
    </source>
</evidence>
<dbReference type="Proteomes" id="UP000031390">
    <property type="component" value="Unassembled WGS sequence"/>
</dbReference>
<organism evidence="1 2">
    <name type="scientific">Morococcus cerebrosus</name>
    <dbReference type="NCBI Taxonomy" id="1056807"/>
    <lineage>
        <taxon>Bacteria</taxon>
        <taxon>Pseudomonadati</taxon>
        <taxon>Pseudomonadota</taxon>
        <taxon>Betaproteobacteria</taxon>
        <taxon>Neisseriales</taxon>
        <taxon>Neisseriaceae</taxon>
        <taxon>Morococcus</taxon>
    </lineage>
</organism>
<protein>
    <submittedName>
        <fullName evidence="1">Uncharacterized protein</fullName>
    </submittedName>
</protein>
<dbReference type="EMBL" id="JUFZ01000023">
    <property type="protein sequence ID" value="KIC11455.1"/>
    <property type="molecule type" value="Genomic_DNA"/>
</dbReference>
<accession>A0A0C1GZ03</accession>
<dbReference type="AlphaFoldDB" id="A0A0C1GZ03"/>
<sequence>MIQGLLNSRPCQYPNTKYTKGRLKTCFNAHRECRNGFSDDLFVIFNPIGVAH</sequence>
<proteinExistence type="predicted"/>
<name>A0A0C1GZ03_9NEIS</name>
<gene>
    <name evidence="1" type="ORF">MCC93_05690</name>
</gene>
<comment type="caution">
    <text evidence="1">The sequence shown here is derived from an EMBL/GenBank/DDBJ whole genome shotgun (WGS) entry which is preliminary data.</text>
</comment>
<evidence type="ECO:0000313" key="2">
    <source>
        <dbReference type="Proteomes" id="UP000031390"/>
    </source>
</evidence>